<feature type="domain" description="HipA N-terminal subdomain 1" evidence="1">
    <location>
        <begin position="5"/>
        <end position="102"/>
    </location>
</feature>
<dbReference type="PANTHER" id="PTHR37419:SF6">
    <property type="entry name" value="KINASE HI_0665-RELATED"/>
    <property type="match status" value="1"/>
</dbReference>
<name>A0A5C6XHX4_9DELT</name>
<gene>
    <name evidence="2" type="ORF">FRC98_08525</name>
</gene>
<comment type="caution">
    <text evidence="2">The sequence shown here is derived from an EMBL/GenBank/DDBJ whole genome shotgun (WGS) entry which is preliminary data.</text>
</comment>
<keyword evidence="2" id="KW-0418">Kinase</keyword>
<keyword evidence="2" id="KW-0808">Transferase</keyword>
<dbReference type="Proteomes" id="UP000321412">
    <property type="component" value="Unassembled WGS sequence"/>
</dbReference>
<dbReference type="EMBL" id="VOSM01000003">
    <property type="protein sequence ID" value="TXD37722.1"/>
    <property type="molecule type" value="Genomic_DNA"/>
</dbReference>
<proteinExistence type="predicted"/>
<dbReference type="PANTHER" id="PTHR37419">
    <property type="entry name" value="SERINE/THREONINE-PROTEIN KINASE TOXIN HIPA"/>
    <property type="match status" value="1"/>
</dbReference>
<dbReference type="OrthoDB" id="5526615at2"/>
<accession>A0A5C6XHX4</accession>
<dbReference type="InterPro" id="IPR052028">
    <property type="entry name" value="HipA_Ser/Thr_kinase"/>
</dbReference>
<dbReference type="Pfam" id="PF13657">
    <property type="entry name" value="Couple_hipA"/>
    <property type="match status" value="1"/>
</dbReference>
<organism evidence="2 3">
    <name type="scientific">Lujinxingia vulgaris</name>
    <dbReference type="NCBI Taxonomy" id="2600176"/>
    <lineage>
        <taxon>Bacteria</taxon>
        <taxon>Deltaproteobacteria</taxon>
        <taxon>Bradymonadales</taxon>
        <taxon>Lujinxingiaceae</taxon>
        <taxon>Lujinxingia</taxon>
    </lineage>
</organism>
<evidence type="ECO:0000259" key="1">
    <source>
        <dbReference type="Pfam" id="PF13657"/>
    </source>
</evidence>
<evidence type="ECO:0000313" key="2">
    <source>
        <dbReference type="EMBL" id="TXD37722.1"/>
    </source>
</evidence>
<dbReference type="InterPro" id="IPR017508">
    <property type="entry name" value="HipA_N1"/>
</dbReference>
<dbReference type="RefSeq" id="WP_146980875.1">
    <property type="nucleotide sequence ID" value="NZ_VOSM01000003.1"/>
</dbReference>
<dbReference type="GO" id="GO:0005829">
    <property type="term" value="C:cytosol"/>
    <property type="evidence" value="ECO:0007669"/>
    <property type="project" value="TreeGrafter"/>
</dbReference>
<evidence type="ECO:0000313" key="3">
    <source>
        <dbReference type="Proteomes" id="UP000321412"/>
    </source>
</evidence>
<dbReference type="GO" id="GO:0004674">
    <property type="term" value="F:protein serine/threonine kinase activity"/>
    <property type="evidence" value="ECO:0007669"/>
    <property type="project" value="TreeGrafter"/>
</dbReference>
<sequence length="110" mass="12385">MRRARVYNHGRLAGSLDELNDGRFRFQYDASYLQEPDASAVSLTLPLQNQPFLCDHLFAFFYGLLAEGSTRQLQCRLLQIDENDAFGLLLATGRDTIGSVSVEPASEEER</sequence>
<dbReference type="AlphaFoldDB" id="A0A5C6XHX4"/>
<protein>
    <submittedName>
        <fullName evidence="2">Phosphatidylinositol kinase</fullName>
    </submittedName>
</protein>
<dbReference type="NCBIfam" id="TIGR03071">
    <property type="entry name" value="couple_hipA"/>
    <property type="match status" value="1"/>
</dbReference>
<reference evidence="2 3" key="1">
    <citation type="submission" date="2019-08" db="EMBL/GenBank/DDBJ databases">
        <title>Bradymonadales sp. TMQ4.</title>
        <authorList>
            <person name="Liang Q."/>
        </authorList>
    </citation>
    <scope>NUCLEOTIDE SEQUENCE [LARGE SCALE GENOMIC DNA]</scope>
    <source>
        <strain evidence="2 3">TMQ4</strain>
    </source>
</reference>
<keyword evidence="3" id="KW-1185">Reference proteome</keyword>